<dbReference type="GO" id="GO:0006729">
    <property type="term" value="P:tetrahydrobiopterin biosynthetic process"/>
    <property type="evidence" value="ECO:0007669"/>
    <property type="project" value="InterPro"/>
</dbReference>
<name>A0A383B3M1_9ZZZZ</name>
<dbReference type="NCBIfam" id="NF002017">
    <property type="entry name" value="PRK00823.1-2"/>
    <property type="match status" value="1"/>
</dbReference>
<evidence type="ECO:0000256" key="4">
    <source>
        <dbReference type="ARBA" id="ARBA00023239"/>
    </source>
</evidence>
<comment type="catalytic activity">
    <reaction evidence="1">
        <text>(4aS,6R)-4a-hydroxy-L-erythro-5,6,7,8-tetrahydrobiopterin = (6R)-L-erythro-6,7-dihydrobiopterin + H2O</text>
        <dbReference type="Rhea" id="RHEA:11920"/>
        <dbReference type="ChEBI" id="CHEBI:15377"/>
        <dbReference type="ChEBI" id="CHEBI:15642"/>
        <dbReference type="ChEBI" id="CHEBI:43120"/>
        <dbReference type="EC" id="4.2.1.96"/>
    </reaction>
</comment>
<organism evidence="5">
    <name type="scientific">marine metagenome</name>
    <dbReference type="NCBI Taxonomy" id="408172"/>
    <lineage>
        <taxon>unclassified sequences</taxon>
        <taxon>metagenomes</taxon>
        <taxon>ecological metagenomes</taxon>
    </lineage>
</organism>
<keyword evidence="4" id="KW-0456">Lyase</keyword>
<dbReference type="InterPro" id="IPR001533">
    <property type="entry name" value="Pterin_deHydtase"/>
</dbReference>
<dbReference type="PANTHER" id="PTHR12599">
    <property type="entry name" value="PTERIN-4-ALPHA-CARBINOLAMINE DEHYDRATASE"/>
    <property type="match status" value="1"/>
</dbReference>
<dbReference type="InterPro" id="IPR036428">
    <property type="entry name" value="PCD_sf"/>
</dbReference>
<dbReference type="EC" id="4.2.1.96" evidence="3"/>
<accession>A0A383B3M1</accession>
<comment type="similarity">
    <text evidence="2">Belongs to the pterin-4-alpha-carbinolamine dehydratase family.</text>
</comment>
<gene>
    <name evidence="5" type="ORF">METZ01_LOCUS467348</name>
</gene>
<evidence type="ECO:0000256" key="3">
    <source>
        <dbReference type="ARBA" id="ARBA00013252"/>
    </source>
</evidence>
<dbReference type="SUPFAM" id="SSF55248">
    <property type="entry name" value="PCD-like"/>
    <property type="match status" value="1"/>
</dbReference>
<proteinExistence type="inferred from homology"/>
<sequence length="94" mass="10871">MNNPMNKEEICERLEAMSGWAWEADRLSKTYDFENFKEAMSFLLRVSYEAEEQNHHPEIFNCYKQVKISLNTHDAGGKVTAKDFDLAHAIDSIA</sequence>
<dbReference type="GO" id="GO:0008124">
    <property type="term" value="F:4-alpha-hydroxytetrahydrobiopterin dehydratase activity"/>
    <property type="evidence" value="ECO:0007669"/>
    <property type="project" value="UniProtKB-EC"/>
</dbReference>
<reference evidence="5" key="1">
    <citation type="submission" date="2018-05" db="EMBL/GenBank/DDBJ databases">
        <authorList>
            <person name="Lanie J.A."/>
            <person name="Ng W.-L."/>
            <person name="Kazmierczak K.M."/>
            <person name="Andrzejewski T.M."/>
            <person name="Davidsen T.M."/>
            <person name="Wayne K.J."/>
            <person name="Tettelin H."/>
            <person name="Glass J.I."/>
            <person name="Rusch D."/>
            <person name="Podicherti R."/>
            <person name="Tsui H.-C.T."/>
            <person name="Winkler M.E."/>
        </authorList>
    </citation>
    <scope>NUCLEOTIDE SEQUENCE</scope>
</reference>
<dbReference type="HAMAP" id="MF_00434">
    <property type="entry name" value="Pterin_4_alpha"/>
    <property type="match status" value="1"/>
</dbReference>
<evidence type="ECO:0000256" key="2">
    <source>
        <dbReference type="ARBA" id="ARBA00006472"/>
    </source>
</evidence>
<dbReference type="EMBL" id="UINC01197157">
    <property type="protein sequence ID" value="SVE14494.1"/>
    <property type="molecule type" value="Genomic_DNA"/>
</dbReference>
<evidence type="ECO:0000256" key="1">
    <source>
        <dbReference type="ARBA" id="ARBA00001554"/>
    </source>
</evidence>
<protein>
    <recommendedName>
        <fullName evidence="3">4a-hydroxytetrahydrobiopterin dehydratase</fullName>
        <ecNumber evidence="3">4.2.1.96</ecNumber>
    </recommendedName>
</protein>
<dbReference type="Pfam" id="PF01329">
    <property type="entry name" value="Pterin_4a"/>
    <property type="match status" value="1"/>
</dbReference>
<dbReference type="AlphaFoldDB" id="A0A383B3M1"/>
<evidence type="ECO:0000313" key="5">
    <source>
        <dbReference type="EMBL" id="SVE14494.1"/>
    </source>
</evidence>
<dbReference type="PANTHER" id="PTHR12599:SF0">
    <property type="entry name" value="PTERIN-4-ALPHA-CARBINOLAMINE DEHYDRATASE"/>
    <property type="match status" value="1"/>
</dbReference>
<dbReference type="Gene3D" id="3.30.1360.20">
    <property type="entry name" value="Transcriptional coactivator/pterin dehydratase"/>
    <property type="match status" value="1"/>
</dbReference>